<dbReference type="RefSeq" id="WP_375087914.1">
    <property type="nucleotide sequence ID" value="NZ_CP136522.1"/>
</dbReference>
<proteinExistence type="predicted"/>
<evidence type="ECO:0000313" key="2">
    <source>
        <dbReference type="Proteomes" id="UP001529491"/>
    </source>
</evidence>
<name>A0ABZ0K486_9GAMM</name>
<accession>A0ABZ0K486</accession>
<evidence type="ECO:0000313" key="1">
    <source>
        <dbReference type="EMBL" id="WOT06701.1"/>
    </source>
</evidence>
<reference evidence="1 2" key="1">
    <citation type="submission" date="2023-10" db="EMBL/GenBank/DDBJ databases">
        <title>Complete genome sequence of Shewanella sp. DAU334.</title>
        <authorList>
            <person name="Lee Y.-S."/>
            <person name="Jeong H.-R."/>
            <person name="Hwang E.-J."/>
            <person name="Choi Y.-L."/>
            <person name="Kim G.-D."/>
        </authorList>
    </citation>
    <scope>NUCLEOTIDE SEQUENCE [LARGE SCALE GENOMIC DNA]</scope>
    <source>
        <strain evidence="1 2">DAU334</strain>
    </source>
</reference>
<organism evidence="1 2">
    <name type="scientific">Shewanella youngdeokensis</name>
    <dbReference type="NCBI Taxonomy" id="2999068"/>
    <lineage>
        <taxon>Bacteria</taxon>
        <taxon>Pseudomonadati</taxon>
        <taxon>Pseudomonadota</taxon>
        <taxon>Gammaproteobacteria</taxon>
        <taxon>Alteromonadales</taxon>
        <taxon>Shewanellaceae</taxon>
        <taxon>Shewanella</taxon>
    </lineage>
</organism>
<keyword evidence="2" id="KW-1185">Reference proteome</keyword>
<sequence>MERIEQGSAGWFQLGWLCLSMSMSMSMFMFMSLRILANQVARSE</sequence>
<gene>
    <name evidence="1" type="ORF">RGE70_08115</name>
</gene>
<protein>
    <submittedName>
        <fullName evidence="1">Uncharacterized protein</fullName>
    </submittedName>
</protein>
<dbReference type="Proteomes" id="UP001529491">
    <property type="component" value="Chromosome"/>
</dbReference>
<dbReference type="EMBL" id="CP136522">
    <property type="protein sequence ID" value="WOT06701.1"/>
    <property type="molecule type" value="Genomic_DNA"/>
</dbReference>